<evidence type="ECO:0000313" key="6">
    <source>
        <dbReference type="Proteomes" id="UP000193689"/>
    </source>
</evidence>
<protein>
    <recommendedName>
        <fullName evidence="1">RNA-dependent RNA polymerase</fullName>
        <ecNumber evidence="1">2.7.7.48</ecNumber>
    </recommendedName>
</protein>
<keyword evidence="1" id="KW-0696">RNA-directed RNA polymerase</keyword>
<dbReference type="AlphaFoldDB" id="A0A1Y2DC66"/>
<comment type="similarity">
    <text evidence="1">Belongs to the RdRP family.</text>
</comment>
<dbReference type="GO" id="GO:0030422">
    <property type="term" value="P:siRNA processing"/>
    <property type="evidence" value="ECO:0007669"/>
    <property type="project" value="TreeGrafter"/>
</dbReference>
<evidence type="ECO:0000259" key="4">
    <source>
        <dbReference type="Pfam" id="PF25358"/>
    </source>
</evidence>
<dbReference type="RefSeq" id="XP_040710330.1">
    <property type="nucleotide sequence ID" value="XM_040865420.1"/>
</dbReference>
<feature type="domain" description="RdRP-like PH" evidence="4">
    <location>
        <begin position="131"/>
        <end position="280"/>
    </location>
</feature>
<keyword evidence="1" id="KW-0548">Nucleotidyltransferase</keyword>
<reference evidence="5 6" key="1">
    <citation type="submission" date="2016-07" db="EMBL/GenBank/DDBJ databases">
        <title>Pervasive Adenine N6-methylation of Active Genes in Fungi.</title>
        <authorList>
            <consortium name="DOE Joint Genome Institute"/>
            <person name="Mondo S.J."/>
            <person name="Dannebaum R.O."/>
            <person name="Kuo R.C."/>
            <person name="Labutti K."/>
            <person name="Haridas S."/>
            <person name="Kuo A."/>
            <person name="Salamov A."/>
            <person name="Ahrendt S.R."/>
            <person name="Lipzen A."/>
            <person name="Sullivan W."/>
            <person name="Andreopoulos W.B."/>
            <person name="Clum A."/>
            <person name="Lindquist E."/>
            <person name="Daum C."/>
            <person name="Ramamoorthy G.K."/>
            <person name="Gryganskyi A."/>
            <person name="Culley D."/>
            <person name="Magnuson J.K."/>
            <person name="James T.Y."/>
            <person name="O'Malley M.A."/>
            <person name="Stajich J.E."/>
            <person name="Spatafora J.W."/>
            <person name="Visel A."/>
            <person name="Grigoriev I.V."/>
        </authorList>
    </citation>
    <scope>NUCLEOTIDE SEQUENCE [LARGE SCALE GENOMIC DNA]</scope>
    <source>
        <strain evidence="5 6">CBS 129021</strain>
    </source>
</reference>
<dbReference type="GO" id="GO:0003723">
    <property type="term" value="F:RNA binding"/>
    <property type="evidence" value="ECO:0007669"/>
    <property type="project" value="UniProtKB-KW"/>
</dbReference>
<dbReference type="STRING" id="1141098.A0A1Y2DC66"/>
<sequence>MEVFMRNLPTDLTDQGLKSQLMPLIQPLRISDWACQSQRRKPFGSILFLHAKDGDKFLRKYGEQLIQGFTPGGKPRSRARLQIFNRAVYCTPSKNSLDPFALKALAKVAEDRRNGQEQHQPKPPEDTKVIFGAHFLSCGYYSYFKDDLVYVPEVEWSTPQGVAKFVKNALIITFNSRGGLIRVEFPFRIIDSVVASPRMTTLTLTLWESPRFFEVADPNAVMMDALAIRTEVNQNLKTTRTRLVALPNGSRQHHQVLGQSLVYRISAWQDGFHDNVQKLRLRDLLSIVTHEFAFVPPYEQKSLTDGLRAFNAAVSEYVGRISFNVLYQLEALVKNGYLLPWTVQELMVKIAKNGAVDDNGPSNVASNTYSISGQAVKKLFLQIPFPSFETPASTFSVDGLWDYLQENEKEIRQGVAKELISERARQNLTMVYKVQVTPTSIALGGPEPEAKNRILRRFPDHTEYFVRMQFCDEDGRDLHFNAEVSNQRIYERFKQIFTNGLSIGGRVYGFLGFSHSSLRSHAAWFMASFVHNGSLETYVTVIRGLGKFSHIQSPARCAARIGQAFSETPFAISLAQEGITSVQMADVKSKDEKRVFSDGVGTISRQVMEAIHAAMPQRIAKSAPTCFQIRLGGAKGMLGLDERIGNVHPKAIFLRHSMVKFQSDVIENLEICDMAKKPIPMVLNRQMIKILEDMGVPDAWFLNAQNRELKRLRLITAHTHNSVAFLKHRKIADQVGLPQLIKRLDKIGTCYKNDDFLRSVVQAAVLQELRLLKHKARIPIDQGVTLFGIMDETGFLEEGSIYVTFDRASYVRGSAADLNDREMIVTRSPALHPGDIQLAFNHIPPPGHPLRALKNCIVFSRKGTRDLPSCLSGGDLDGDIYNAIWDHGAVQECKRLFEPADYPRVDPRDIGRPVEREDMSDFFINFMSTDQLGLIAVKHMILADQREAGTVDKDCMLLAQLHSTGVDYSKTGIPVDMSQLRGIKYNRYRPDFLAPAPPANIKNRTEIYFEAPIAPSSDQNDEDDDMGPQFQYYASEKILGQLYRAIDEKKIWSEHVKAPHTTRGPDVWGTLLADVNRLCAIYIGKIAWERLASKAMGIRATYEDAINNAMVDYSEHAAKPLTELEVFTGTIFNKSGVQNRRQRDMSLRLKDEFDRIAQWAAALLRKRSMDSIAADDNDDDGESDTTEAPSINRNASDNEDPLALSLACLNVGCETVQSNGQGRGRGFELQSFKVIAACCVLKELDAAVNRAEIMAGMAAVSDSFVGVRTGR</sequence>
<dbReference type="Proteomes" id="UP000193689">
    <property type="component" value="Unassembled WGS sequence"/>
</dbReference>
<evidence type="ECO:0000259" key="3">
    <source>
        <dbReference type="Pfam" id="PF05183"/>
    </source>
</evidence>
<dbReference type="Pfam" id="PF05183">
    <property type="entry name" value="RdRP"/>
    <property type="match status" value="1"/>
</dbReference>
<accession>A0A1Y2DC66</accession>
<dbReference type="InterPro" id="IPR057596">
    <property type="entry name" value="RDRP_core"/>
</dbReference>
<dbReference type="EMBL" id="MCFJ01000021">
    <property type="protein sequence ID" value="ORY56863.1"/>
    <property type="molecule type" value="Genomic_DNA"/>
</dbReference>
<dbReference type="EC" id="2.7.7.48" evidence="1"/>
<dbReference type="PANTHER" id="PTHR23079">
    <property type="entry name" value="RNA-DEPENDENT RNA POLYMERASE"/>
    <property type="match status" value="1"/>
</dbReference>
<evidence type="ECO:0000256" key="2">
    <source>
        <dbReference type="SAM" id="MobiDB-lite"/>
    </source>
</evidence>
<feature type="compositionally biased region" description="Acidic residues" evidence="2">
    <location>
        <begin position="1173"/>
        <end position="1185"/>
    </location>
</feature>
<keyword evidence="6" id="KW-1185">Reference proteome</keyword>
<dbReference type="Pfam" id="PF25358">
    <property type="entry name" value="PH_fung_RdRP"/>
    <property type="match status" value="1"/>
</dbReference>
<keyword evidence="1" id="KW-0808">Transferase</keyword>
<proteinExistence type="inferred from homology"/>
<keyword evidence="1" id="KW-0694">RNA-binding</keyword>
<dbReference type="InterPro" id="IPR057503">
    <property type="entry name" value="PH_RdRP"/>
</dbReference>
<dbReference type="PANTHER" id="PTHR23079:SF17">
    <property type="entry name" value="RNA-DEPENDENT RNA POLYMERASE"/>
    <property type="match status" value="1"/>
</dbReference>
<evidence type="ECO:0000256" key="1">
    <source>
        <dbReference type="RuleBase" id="RU363098"/>
    </source>
</evidence>
<evidence type="ECO:0000313" key="5">
    <source>
        <dbReference type="EMBL" id="ORY56863.1"/>
    </source>
</evidence>
<name>A0A1Y2DC66_9PEZI</name>
<organism evidence="5 6">
    <name type="scientific">Pseudomassariella vexata</name>
    <dbReference type="NCBI Taxonomy" id="1141098"/>
    <lineage>
        <taxon>Eukaryota</taxon>
        <taxon>Fungi</taxon>
        <taxon>Dikarya</taxon>
        <taxon>Ascomycota</taxon>
        <taxon>Pezizomycotina</taxon>
        <taxon>Sordariomycetes</taxon>
        <taxon>Xylariomycetidae</taxon>
        <taxon>Amphisphaeriales</taxon>
        <taxon>Pseudomassariaceae</taxon>
        <taxon>Pseudomassariella</taxon>
    </lineage>
</organism>
<comment type="caution">
    <text evidence="5">The sequence shown here is derived from an EMBL/GenBank/DDBJ whole genome shotgun (WGS) entry which is preliminary data.</text>
</comment>
<dbReference type="GO" id="GO:0031380">
    <property type="term" value="C:nuclear RNA-directed RNA polymerase complex"/>
    <property type="evidence" value="ECO:0007669"/>
    <property type="project" value="TreeGrafter"/>
</dbReference>
<comment type="catalytic activity">
    <reaction evidence="1">
        <text>RNA(n) + a ribonucleoside 5'-triphosphate = RNA(n+1) + diphosphate</text>
        <dbReference type="Rhea" id="RHEA:21248"/>
        <dbReference type="Rhea" id="RHEA-COMP:14527"/>
        <dbReference type="Rhea" id="RHEA-COMP:17342"/>
        <dbReference type="ChEBI" id="CHEBI:33019"/>
        <dbReference type="ChEBI" id="CHEBI:61557"/>
        <dbReference type="ChEBI" id="CHEBI:140395"/>
        <dbReference type="EC" id="2.7.7.48"/>
    </reaction>
</comment>
<feature type="domain" description="RDRP core" evidence="3">
    <location>
        <begin position="436"/>
        <end position="1046"/>
    </location>
</feature>
<dbReference type="InParanoid" id="A0A1Y2DC66"/>
<feature type="region of interest" description="Disordered" evidence="2">
    <location>
        <begin position="1173"/>
        <end position="1198"/>
    </location>
</feature>
<gene>
    <name evidence="5" type="ORF">BCR38DRAFT_528254</name>
</gene>
<dbReference type="GO" id="GO:0003968">
    <property type="term" value="F:RNA-directed RNA polymerase activity"/>
    <property type="evidence" value="ECO:0007669"/>
    <property type="project" value="UniProtKB-KW"/>
</dbReference>
<dbReference type="GeneID" id="63781632"/>
<dbReference type="OrthoDB" id="6513042at2759"/>
<dbReference type="InterPro" id="IPR007855">
    <property type="entry name" value="RDRP"/>
</dbReference>